<protein>
    <submittedName>
        <fullName evidence="2">Uncharacterized protein</fullName>
    </submittedName>
</protein>
<dbReference type="EMBL" id="JBBPFD010000057">
    <property type="protein sequence ID" value="KAK7880708.1"/>
    <property type="molecule type" value="Genomic_DNA"/>
</dbReference>
<dbReference type="InterPro" id="IPR009079">
    <property type="entry name" value="4_helix_cytokine-like_core"/>
</dbReference>
<keyword evidence="1" id="KW-0732">Signal</keyword>
<dbReference type="SUPFAM" id="SSF47266">
    <property type="entry name" value="4-helical cytokines"/>
    <property type="match status" value="1"/>
</dbReference>
<name>A0AAW0MJ05_9GOBI</name>
<accession>A0AAW0MJ05</accession>
<proteinExistence type="predicted"/>
<reference evidence="3" key="1">
    <citation type="submission" date="2024-04" db="EMBL/GenBank/DDBJ databases">
        <title>Salinicola lusitanus LLJ914,a marine bacterium isolated from the Okinawa Trough.</title>
        <authorList>
            <person name="Li J."/>
        </authorList>
    </citation>
    <scope>NUCLEOTIDE SEQUENCE [LARGE SCALE GENOMIC DNA]</scope>
</reference>
<evidence type="ECO:0000313" key="2">
    <source>
        <dbReference type="EMBL" id="KAK7880708.1"/>
    </source>
</evidence>
<evidence type="ECO:0000256" key="1">
    <source>
        <dbReference type="SAM" id="SignalP"/>
    </source>
</evidence>
<dbReference type="Gene3D" id="1.20.1250.10">
    <property type="match status" value="1"/>
</dbReference>
<feature type="chain" id="PRO_5043553112" evidence="1">
    <location>
        <begin position="26"/>
        <end position="165"/>
    </location>
</feature>
<comment type="caution">
    <text evidence="2">The sequence shown here is derived from an EMBL/GenBank/DDBJ whole genome shotgun (WGS) entry which is preliminary data.</text>
</comment>
<evidence type="ECO:0000313" key="3">
    <source>
        <dbReference type="Proteomes" id="UP001460270"/>
    </source>
</evidence>
<sequence>MHPRVLILFSSLLAAVVLLARQSQSSPTCNNQCCRLVEGFPVRLRKLREDYSQIRDYYEANDDLDSALLESLWSIRSNLRSRAKPWTPFWTSTCARCCQRARGRHGRHQNTTTLHGVYTDDLQRAEARAIKCRNYLPARSRLTSGTSTPPTRRWRAKACSKPWES</sequence>
<feature type="signal peptide" evidence="1">
    <location>
        <begin position="1"/>
        <end position="25"/>
    </location>
</feature>
<dbReference type="Proteomes" id="UP001460270">
    <property type="component" value="Unassembled WGS sequence"/>
</dbReference>
<keyword evidence="3" id="KW-1185">Reference proteome</keyword>
<organism evidence="2 3">
    <name type="scientific">Mugilogobius chulae</name>
    <name type="common">yellowstripe goby</name>
    <dbReference type="NCBI Taxonomy" id="88201"/>
    <lineage>
        <taxon>Eukaryota</taxon>
        <taxon>Metazoa</taxon>
        <taxon>Chordata</taxon>
        <taxon>Craniata</taxon>
        <taxon>Vertebrata</taxon>
        <taxon>Euteleostomi</taxon>
        <taxon>Actinopterygii</taxon>
        <taxon>Neopterygii</taxon>
        <taxon>Teleostei</taxon>
        <taxon>Neoteleostei</taxon>
        <taxon>Acanthomorphata</taxon>
        <taxon>Gobiaria</taxon>
        <taxon>Gobiiformes</taxon>
        <taxon>Gobioidei</taxon>
        <taxon>Gobiidae</taxon>
        <taxon>Gobionellinae</taxon>
        <taxon>Mugilogobius</taxon>
    </lineage>
</organism>
<gene>
    <name evidence="2" type="ORF">WMY93_032658</name>
</gene>
<dbReference type="AlphaFoldDB" id="A0AAW0MJ05"/>